<evidence type="ECO:0000313" key="3">
    <source>
        <dbReference type="EMBL" id="MET9847209.1"/>
    </source>
</evidence>
<evidence type="ECO:0000313" key="4">
    <source>
        <dbReference type="Proteomes" id="UP001550210"/>
    </source>
</evidence>
<name>A0ABV2V068_9ACTN</name>
<comment type="caution">
    <text evidence="3">The sequence shown here is derived from an EMBL/GenBank/DDBJ whole genome shotgun (WGS) entry which is preliminary data.</text>
</comment>
<dbReference type="Proteomes" id="UP001550210">
    <property type="component" value="Unassembled WGS sequence"/>
</dbReference>
<keyword evidence="2" id="KW-0812">Transmembrane</keyword>
<feature type="region of interest" description="Disordered" evidence="1">
    <location>
        <begin position="43"/>
        <end position="71"/>
    </location>
</feature>
<keyword evidence="2" id="KW-1133">Transmembrane helix</keyword>
<feature type="compositionally biased region" description="Basic and acidic residues" evidence="1">
    <location>
        <begin position="43"/>
        <end position="59"/>
    </location>
</feature>
<sequence>MNTTQLQGLIGTLVVLGALALVALPALIGVLHDRRVDRQLREAAERQDAIDRPRPERRASGSASRRFARTV</sequence>
<feature type="transmembrane region" description="Helical" evidence="2">
    <location>
        <begin position="6"/>
        <end position="31"/>
    </location>
</feature>
<reference evidence="3 4" key="1">
    <citation type="submission" date="2024-06" db="EMBL/GenBank/DDBJ databases">
        <title>The Natural Products Discovery Center: Release of the First 8490 Sequenced Strains for Exploring Actinobacteria Biosynthetic Diversity.</title>
        <authorList>
            <person name="Kalkreuter E."/>
            <person name="Kautsar S.A."/>
            <person name="Yang D."/>
            <person name="Bader C.D."/>
            <person name="Teijaro C.N."/>
            <person name="Fluegel L."/>
            <person name="Davis C.M."/>
            <person name="Simpson J.R."/>
            <person name="Lauterbach L."/>
            <person name="Steele A.D."/>
            <person name="Gui C."/>
            <person name="Meng S."/>
            <person name="Li G."/>
            <person name="Viehrig K."/>
            <person name="Ye F."/>
            <person name="Su P."/>
            <person name="Kiefer A.F."/>
            <person name="Nichols A."/>
            <person name="Cepeda A.J."/>
            <person name="Yan W."/>
            <person name="Fan B."/>
            <person name="Jiang Y."/>
            <person name="Adhikari A."/>
            <person name="Zheng C.-J."/>
            <person name="Schuster L."/>
            <person name="Cowan T.M."/>
            <person name="Smanski M.J."/>
            <person name="Chevrette M.G."/>
            <person name="De Carvalho L.P.S."/>
            <person name="Shen B."/>
        </authorList>
    </citation>
    <scope>NUCLEOTIDE SEQUENCE [LARGE SCALE GENOMIC DNA]</scope>
    <source>
        <strain evidence="3 4">NPDC006434</strain>
    </source>
</reference>
<protein>
    <submittedName>
        <fullName evidence="3">Uncharacterized protein</fullName>
    </submittedName>
</protein>
<proteinExistence type="predicted"/>
<evidence type="ECO:0000256" key="2">
    <source>
        <dbReference type="SAM" id="Phobius"/>
    </source>
</evidence>
<evidence type="ECO:0000256" key="1">
    <source>
        <dbReference type="SAM" id="MobiDB-lite"/>
    </source>
</evidence>
<accession>A0ABV2V068</accession>
<keyword evidence="4" id="KW-1185">Reference proteome</keyword>
<keyword evidence="2" id="KW-0472">Membrane</keyword>
<gene>
    <name evidence="3" type="ORF">ABZZ21_22190</name>
</gene>
<dbReference type="EMBL" id="JBEXPZ010000028">
    <property type="protein sequence ID" value="MET9847209.1"/>
    <property type="molecule type" value="Genomic_DNA"/>
</dbReference>
<organism evidence="3 4">
    <name type="scientific">Streptomyces ossamyceticus</name>
    <dbReference type="NCBI Taxonomy" id="249581"/>
    <lineage>
        <taxon>Bacteria</taxon>
        <taxon>Bacillati</taxon>
        <taxon>Actinomycetota</taxon>
        <taxon>Actinomycetes</taxon>
        <taxon>Kitasatosporales</taxon>
        <taxon>Streptomycetaceae</taxon>
        <taxon>Streptomyces</taxon>
    </lineage>
</organism>
<dbReference type="RefSeq" id="WP_355398407.1">
    <property type="nucleotide sequence ID" value="NZ_JBEXPZ010000028.1"/>
</dbReference>